<dbReference type="AlphaFoldDB" id="A0A0G1T6M2"/>
<proteinExistence type="predicted"/>
<sequence>MAKDSKNLGPEAEDAVGEAMVELCKEDPRFLGYAKAETSDRLDRDGIDGLIFIRGGFVLPLQVRSTRRKIHKFKTIHPLVRFVLVIRKAVRNEDALDKNNQIRYRGTLDYIKRQIKEFVYRATRDAAKDFLPCLPAGRPVPVKNP</sequence>
<name>A0A0G1T6M2_9BACT</name>
<reference evidence="1 2" key="1">
    <citation type="journal article" date="2015" name="Nature">
        <title>rRNA introns, odd ribosomes, and small enigmatic genomes across a large radiation of phyla.</title>
        <authorList>
            <person name="Brown C.T."/>
            <person name="Hug L.A."/>
            <person name="Thomas B.C."/>
            <person name="Sharon I."/>
            <person name="Castelle C.J."/>
            <person name="Singh A."/>
            <person name="Wilkins M.J."/>
            <person name="Williams K.H."/>
            <person name="Banfield J.F."/>
        </authorList>
    </citation>
    <scope>NUCLEOTIDE SEQUENCE [LARGE SCALE GENOMIC DNA]</scope>
</reference>
<comment type="caution">
    <text evidence="1">The sequence shown here is derived from an EMBL/GenBank/DDBJ whole genome shotgun (WGS) entry which is preliminary data.</text>
</comment>
<accession>A0A0G1T6M2</accession>
<dbReference type="Proteomes" id="UP000034682">
    <property type="component" value="Unassembled WGS sequence"/>
</dbReference>
<evidence type="ECO:0000313" key="1">
    <source>
        <dbReference type="EMBL" id="KKU77489.1"/>
    </source>
</evidence>
<organism evidence="1 2">
    <name type="scientific">Candidatus Giovannonibacteria bacterium GW2011_GWB1_47_6b</name>
    <dbReference type="NCBI Taxonomy" id="1618655"/>
    <lineage>
        <taxon>Bacteria</taxon>
        <taxon>Candidatus Giovannoniibacteriota</taxon>
    </lineage>
</organism>
<dbReference type="EMBL" id="LCOK01000001">
    <property type="protein sequence ID" value="KKU77489.1"/>
    <property type="molecule type" value="Genomic_DNA"/>
</dbReference>
<gene>
    <name evidence="1" type="ORF">UY02_C0001G0007</name>
</gene>
<protein>
    <submittedName>
        <fullName evidence="1">Uncharacterized protein</fullName>
    </submittedName>
</protein>
<evidence type="ECO:0000313" key="2">
    <source>
        <dbReference type="Proteomes" id="UP000034682"/>
    </source>
</evidence>